<dbReference type="InterPro" id="IPR032466">
    <property type="entry name" value="Metal_Hydrolase"/>
</dbReference>
<dbReference type="STRING" id="298654.FraEuI1c_1470"/>
<dbReference type="PANTHER" id="PTHR21240">
    <property type="entry name" value="2-AMINO-3-CARBOXYLMUCONATE-6-SEMIALDEHYDE DECARBOXYLASE"/>
    <property type="match status" value="1"/>
</dbReference>
<evidence type="ECO:0000313" key="4">
    <source>
        <dbReference type="Proteomes" id="UP000002484"/>
    </source>
</evidence>
<dbReference type="eggNOG" id="COG2159">
    <property type="taxonomic scope" value="Bacteria"/>
</dbReference>
<gene>
    <name evidence="3" type="ordered locus">FraEuI1c_1470</name>
</gene>
<protein>
    <submittedName>
        <fullName evidence="3">Amidohydrolase 2</fullName>
    </submittedName>
</protein>
<proteinExistence type="predicted"/>
<dbReference type="Pfam" id="PF04909">
    <property type="entry name" value="Amidohydro_2"/>
    <property type="match status" value="1"/>
</dbReference>
<dbReference type="GO" id="GO:0005737">
    <property type="term" value="C:cytoplasm"/>
    <property type="evidence" value="ECO:0007669"/>
    <property type="project" value="TreeGrafter"/>
</dbReference>
<keyword evidence="3" id="KW-0378">Hydrolase</keyword>
<feature type="domain" description="Amidohydrolase-related" evidence="2">
    <location>
        <begin position="127"/>
        <end position="385"/>
    </location>
</feature>
<reference evidence="3 4" key="1">
    <citation type="submission" date="2010-10" db="EMBL/GenBank/DDBJ databases">
        <title>Complete sequence of Frankia sp. EuI1c.</title>
        <authorList>
            <consortium name="US DOE Joint Genome Institute"/>
            <person name="Lucas S."/>
            <person name="Copeland A."/>
            <person name="Lapidus A."/>
            <person name="Cheng J.-F."/>
            <person name="Bruce D."/>
            <person name="Goodwin L."/>
            <person name="Pitluck S."/>
            <person name="Chertkov O."/>
            <person name="Detter J.C."/>
            <person name="Han C."/>
            <person name="Tapia R."/>
            <person name="Land M."/>
            <person name="Hauser L."/>
            <person name="Jeffries C."/>
            <person name="Kyrpides N."/>
            <person name="Ivanova N."/>
            <person name="Mikhailova N."/>
            <person name="Beauchemin N."/>
            <person name="Sen A."/>
            <person name="Sur S.A."/>
            <person name="Gtari M."/>
            <person name="Wall L."/>
            <person name="Tisa L."/>
            <person name="Woyke T."/>
        </authorList>
    </citation>
    <scope>NUCLEOTIDE SEQUENCE [LARGE SCALE GENOMIC DNA]</scope>
    <source>
        <strain evidence="4">DSM 45817 / CECT 9037 / EuI1c</strain>
    </source>
</reference>
<organism evidence="3 4">
    <name type="scientific">Pseudofrankia inefficax (strain DSM 45817 / CECT 9037 / DDB 130130 / EuI1c)</name>
    <name type="common">Frankia inefficax</name>
    <dbReference type="NCBI Taxonomy" id="298654"/>
    <lineage>
        <taxon>Bacteria</taxon>
        <taxon>Bacillati</taxon>
        <taxon>Actinomycetota</taxon>
        <taxon>Actinomycetes</taxon>
        <taxon>Frankiales</taxon>
        <taxon>Frankiaceae</taxon>
        <taxon>Pseudofrankia</taxon>
    </lineage>
</organism>
<dbReference type="GO" id="GO:0016787">
    <property type="term" value="F:hydrolase activity"/>
    <property type="evidence" value="ECO:0007669"/>
    <property type="project" value="UniProtKB-KW"/>
</dbReference>
<dbReference type="GO" id="GO:0019748">
    <property type="term" value="P:secondary metabolic process"/>
    <property type="evidence" value="ECO:0007669"/>
    <property type="project" value="TreeGrafter"/>
</dbReference>
<dbReference type="AlphaFoldDB" id="E3J6A6"/>
<keyword evidence="1" id="KW-0456">Lyase</keyword>
<name>E3J6A6_PSEI1</name>
<dbReference type="PANTHER" id="PTHR21240:SF28">
    <property type="entry name" value="ISO-OROTATE DECARBOXYLASE (EUROFUNG)"/>
    <property type="match status" value="1"/>
</dbReference>
<accession>E3J6A6</accession>
<dbReference type="InterPro" id="IPR006680">
    <property type="entry name" value="Amidohydro-rel"/>
</dbReference>
<dbReference type="InParanoid" id="E3J6A6"/>
<dbReference type="InterPro" id="IPR032465">
    <property type="entry name" value="ACMSD"/>
</dbReference>
<evidence type="ECO:0000256" key="1">
    <source>
        <dbReference type="ARBA" id="ARBA00023239"/>
    </source>
</evidence>
<dbReference type="EMBL" id="CP002299">
    <property type="protein sequence ID" value="ADP79533.1"/>
    <property type="molecule type" value="Genomic_DNA"/>
</dbReference>
<dbReference type="Gene3D" id="3.20.20.140">
    <property type="entry name" value="Metal-dependent hydrolases"/>
    <property type="match status" value="1"/>
</dbReference>
<dbReference type="KEGG" id="fri:FraEuI1c_1470"/>
<dbReference type="OrthoDB" id="8673349at2"/>
<dbReference type="GO" id="GO:0016831">
    <property type="term" value="F:carboxy-lyase activity"/>
    <property type="evidence" value="ECO:0007669"/>
    <property type="project" value="InterPro"/>
</dbReference>
<evidence type="ECO:0000313" key="3">
    <source>
        <dbReference type="EMBL" id="ADP79533.1"/>
    </source>
</evidence>
<evidence type="ECO:0000259" key="2">
    <source>
        <dbReference type="Pfam" id="PF04909"/>
    </source>
</evidence>
<dbReference type="Proteomes" id="UP000002484">
    <property type="component" value="Chromosome"/>
</dbReference>
<keyword evidence="4" id="KW-1185">Reference proteome</keyword>
<dbReference type="SUPFAM" id="SSF51556">
    <property type="entry name" value="Metallo-dependent hydrolases"/>
    <property type="match status" value="1"/>
</dbReference>
<sequence length="429" mass="47115">MTLSTDPVIVVSNDTHIGPRLTEDLRAYCPARYLDDFDRFAASESANKEAAATMLAGSGYLDHPNFRTAGHHDSAARLADYDHDGIAAGVIFHGSMNLEPIPFVSSPLGKPKPQGDRELIDVGQRIYNRWLADFVAQAPHRHIGLAYLPMWDVDAAVAEVAWAREAGLRGVNFPAMRDGELPEYNRRLWEPLWSACEELGMPLVTHVGGGMTARYTGLESVALIQLESAGFLSQRAVWWLIFAGVFERHPGLKLVITETPGSWFPAKAIELDALYAFYVSKRDEPLNKALLEQVPRRPSEYLTANVFFGASFASPYEVEEAVSHGLQSQLLWGSDYPHLEGTFVYPDRQDTPSVTRLALRNTFNAMAPADTRRMVGENAIDVYGLDRTALQAIARDIDAPSTEQLATPIDAVPAGASITAFRTGAGGWS</sequence>
<dbReference type="HOGENOM" id="CLU_039329_0_0_11"/>